<dbReference type="EMBL" id="GBRH01275252">
    <property type="protein sequence ID" value="JAD22643.1"/>
    <property type="molecule type" value="Transcribed_RNA"/>
</dbReference>
<proteinExistence type="predicted"/>
<protein>
    <submittedName>
        <fullName evidence="1">Uncharacterized protein</fullName>
    </submittedName>
</protein>
<accession>A0A0A8YBA5</accession>
<dbReference type="AlphaFoldDB" id="A0A0A8YBA5"/>
<reference evidence="1" key="1">
    <citation type="submission" date="2014-09" db="EMBL/GenBank/DDBJ databases">
        <authorList>
            <person name="Magalhaes I.L.F."/>
            <person name="Oliveira U."/>
            <person name="Santos F.R."/>
            <person name="Vidigal T.H.D.A."/>
            <person name="Brescovit A.D."/>
            <person name="Santos A.J."/>
        </authorList>
    </citation>
    <scope>NUCLEOTIDE SEQUENCE</scope>
    <source>
        <tissue evidence="1">Shoot tissue taken approximately 20 cm above the soil surface</tissue>
    </source>
</reference>
<reference evidence="1" key="2">
    <citation type="journal article" date="2015" name="Data Brief">
        <title>Shoot transcriptome of the giant reed, Arundo donax.</title>
        <authorList>
            <person name="Barrero R.A."/>
            <person name="Guerrero F.D."/>
            <person name="Moolhuijzen P."/>
            <person name="Goolsby J.A."/>
            <person name="Tidwell J."/>
            <person name="Bellgard S.E."/>
            <person name="Bellgard M.I."/>
        </authorList>
    </citation>
    <scope>NUCLEOTIDE SEQUENCE</scope>
    <source>
        <tissue evidence="1">Shoot tissue taken approximately 20 cm above the soil surface</tissue>
    </source>
</reference>
<name>A0A0A8YBA5_ARUDO</name>
<sequence>MMKRKQSFAKITALLALRNLKVNYTRPEKKLPISGQRWCNIMEIMNMIPLAVNKRKK</sequence>
<evidence type="ECO:0000313" key="1">
    <source>
        <dbReference type="EMBL" id="JAD22643.1"/>
    </source>
</evidence>
<organism evidence="1">
    <name type="scientific">Arundo donax</name>
    <name type="common">Giant reed</name>
    <name type="synonym">Donax arundinaceus</name>
    <dbReference type="NCBI Taxonomy" id="35708"/>
    <lineage>
        <taxon>Eukaryota</taxon>
        <taxon>Viridiplantae</taxon>
        <taxon>Streptophyta</taxon>
        <taxon>Embryophyta</taxon>
        <taxon>Tracheophyta</taxon>
        <taxon>Spermatophyta</taxon>
        <taxon>Magnoliopsida</taxon>
        <taxon>Liliopsida</taxon>
        <taxon>Poales</taxon>
        <taxon>Poaceae</taxon>
        <taxon>PACMAD clade</taxon>
        <taxon>Arundinoideae</taxon>
        <taxon>Arundineae</taxon>
        <taxon>Arundo</taxon>
    </lineage>
</organism>